<dbReference type="CDD" id="cd05918">
    <property type="entry name" value="A_NRPS_SidN3_like"/>
    <property type="match status" value="1"/>
</dbReference>
<dbReference type="InterPro" id="IPR010071">
    <property type="entry name" value="AA_adenyl_dom"/>
</dbReference>
<dbReference type="SMART" id="SM00823">
    <property type="entry name" value="PKS_PP"/>
    <property type="match status" value="4"/>
</dbReference>
<feature type="domain" description="Carrier" evidence="6">
    <location>
        <begin position="693"/>
        <end position="766"/>
    </location>
</feature>
<proteinExistence type="inferred from homology"/>
<dbReference type="FunFam" id="3.30.300.30:FF:000033">
    <property type="entry name" value="Nonribosomal siderophore peptide synthase SidC"/>
    <property type="match status" value="1"/>
</dbReference>
<dbReference type="FunFam" id="3.40.50.980:FF:000001">
    <property type="entry name" value="Non-ribosomal peptide synthetase"/>
    <property type="match status" value="1"/>
</dbReference>
<feature type="domain" description="Carrier" evidence="6">
    <location>
        <begin position="3990"/>
        <end position="4063"/>
    </location>
</feature>
<evidence type="ECO:0000256" key="1">
    <source>
        <dbReference type="ARBA" id="ARBA00004924"/>
    </source>
</evidence>
<evidence type="ECO:0000259" key="6">
    <source>
        <dbReference type="PROSITE" id="PS50075"/>
    </source>
</evidence>
<dbReference type="SUPFAM" id="SSF47336">
    <property type="entry name" value="ACP-like"/>
    <property type="match status" value="6"/>
</dbReference>
<dbReference type="GO" id="GO:0031177">
    <property type="term" value="F:phosphopantetheine binding"/>
    <property type="evidence" value="ECO:0007669"/>
    <property type="project" value="InterPro"/>
</dbReference>
<dbReference type="GO" id="GO:0043041">
    <property type="term" value="P:amino acid activation for nonribosomal peptide biosynthetic process"/>
    <property type="evidence" value="ECO:0007669"/>
    <property type="project" value="TreeGrafter"/>
</dbReference>
<keyword evidence="8" id="KW-1185">Reference proteome</keyword>
<dbReference type="EMBL" id="MU004231">
    <property type="protein sequence ID" value="KAF2673972.1"/>
    <property type="molecule type" value="Genomic_DNA"/>
</dbReference>
<dbReference type="InterPro" id="IPR020845">
    <property type="entry name" value="AMP-binding_CS"/>
</dbReference>
<feature type="domain" description="Carrier" evidence="6">
    <location>
        <begin position="2877"/>
        <end position="2954"/>
    </location>
</feature>
<dbReference type="InterPro" id="IPR000873">
    <property type="entry name" value="AMP-dep_synth/lig_dom"/>
</dbReference>
<dbReference type="InterPro" id="IPR023213">
    <property type="entry name" value="CAT-like_dom_sf"/>
</dbReference>
<dbReference type="Proteomes" id="UP000799302">
    <property type="component" value="Unassembled WGS sequence"/>
</dbReference>
<dbReference type="InterPro" id="IPR006162">
    <property type="entry name" value="Ppantetheine_attach_site"/>
</dbReference>
<keyword evidence="2" id="KW-0596">Phosphopantetheine</keyword>
<dbReference type="PANTHER" id="PTHR45527">
    <property type="entry name" value="NONRIBOSOMAL PEPTIDE SYNTHETASE"/>
    <property type="match status" value="1"/>
</dbReference>
<feature type="domain" description="Carrier" evidence="6">
    <location>
        <begin position="1232"/>
        <end position="1309"/>
    </location>
</feature>
<dbReference type="GO" id="GO:0031169">
    <property type="term" value="P:ferrichrome biosynthetic process"/>
    <property type="evidence" value="ECO:0007669"/>
    <property type="project" value="UniProtKB-ARBA"/>
</dbReference>
<dbReference type="InterPro" id="IPR045851">
    <property type="entry name" value="AMP-bd_C_sf"/>
</dbReference>
<dbReference type="Gene3D" id="3.40.50.12780">
    <property type="entry name" value="N-terminal domain of ligase-like"/>
    <property type="match status" value="2"/>
</dbReference>
<dbReference type="PROSITE" id="PS00012">
    <property type="entry name" value="PHOSPHOPANTETHEINE"/>
    <property type="match status" value="5"/>
</dbReference>
<feature type="domain" description="Carrier" evidence="6">
    <location>
        <begin position="1786"/>
        <end position="1860"/>
    </location>
</feature>
<dbReference type="GO" id="GO:0005737">
    <property type="term" value="C:cytoplasm"/>
    <property type="evidence" value="ECO:0007669"/>
    <property type="project" value="TreeGrafter"/>
</dbReference>
<evidence type="ECO:0000256" key="3">
    <source>
        <dbReference type="ARBA" id="ARBA00022553"/>
    </source>
</evidence>
<keyword evidence="4" id="KW-0436">Ligase</keyword>
<evidence type="ECO:0000256" key="4">
    <source>
        <dbReference type="ARBA" id="ARBA00022598"/>
    </source>
</evidence>
<dbReference type="InterPro" id="IPR042099">
    <property type="entry name" value="ANL_N_sf"/>
</dbReference>
<keyword evidence="3" id="KW-0597">Phosphoprotein</keyword>
<dbReference type="InterPro" id="IPR036736">
    <property type="entry name" value="ACP-like_sf"/>
</dbReference>
<protein>
    <recommendedName>
        <fullName evidence="6">Carrier domain-containing protein</fullName>
    </recommendedName>
</protein>
<dbReference type="SUPFAM" id="SSF56801">
    <property type="entry name" value="Acetyl-CoA synthetase-like"/>
    <property type="match status" value="2"/>
</dbReference>
<dbReference type="InterPro" id="IPR020806">
    <property type="entry name" value="PKS_PP-bd"/>
</dbReference>
<dbReference type="GO" id="GO:0010106">
    <property type="term" value="P:cellular response to iron ion starvation"/>
    <property type="evidence" value="ECO:0007669"/>
    <property type="project" value="UniProtKB-ARBA"/>
</dbReference>
<dbReference type="FunFam" id="3.40.50.12780:FF:000024">
    <property type="entry name" value="Nonribosomal siderophore peptide synthase SidC"/>
    <property type="match status" value="1"/>
</dbReference>
<gene>
    <name evidence="7" type="ORF">BT63DRAFT_172487</name>
</gene>
<dbReference type="PROSITE" id="PS50075">
    <property type="entry name" value="CARRIER"/>
    <property type="match status" value="6"/>
</dbReference>
<dbReference type="NCBIfam" id="TIGR01733">
    <property type="entry name" value="AA-adenyl-dom"/>
    <property type="match status" value="1"/>
</dbReference>
<dbReference type="GO" id="GO:0016874">
    <property type="term" value="F:ligase activity"/>
    <property type="evidence" value="ECO:0007669"/>
    <property type="project" value="UniProtKB-KW"/>
</dbReference>
<dbReference type="InterPro" id="IPR009081">
    <property type="entry name" value="PP-bd_ACP"/>
</dbReference>
<name>A0A6A6UP09_9PEZI</name>
<dbReference type="SUPFAM" id="SSF52777">
    <property type="entry name" value="CoA-dependent acyltransferases"/>
    <property type="match status" value="12"/>
</dbReference>
<organism evidence="7 8">
    <name type="scientific">Microthyrium microscopicum</name>
    <dbReference type="NCBI Taxonomy" id="703497"/>
    <lineage>
        <taxon>Eukaryota</taxon>
        <taxon>Fungi</taxon>
        <taxon>Dikarya</taxon>
        <taxon>Ascomycota</taxon>
        <taxon>Pezizomycotina</taxon>
        <taxon>Dothideomycetes</taxon>
        <taxon>Dothideomycetes incertae sedis</taxon>
        <taxon>Microthyriales</taxon>
        <taxon>Microthyriaceae</taxon>
        <taxon>Microthyrium</taxon>
    </lineage>
</organism>
<dbReference type="InterPro" id="IPR001242">
    <property type="entry name" value="Condensation_dom"/>
</dbReference>
<dbReference type="Gene3D" id="3.30.300.30">
    <property type="match status" value="2"/>
</dbReference>
<dbReference type="Gene3D" id="1.10.1200.10">
    <property type="entry name" value="ACP-like"/>
    <property type="match status" value="5"/>
</dbReference>
<dbReference type="Pfam" id="PF00668">
    <property type="entry name" value="Condensation"/>
    <property type="match status" value="6"/>
</dbReference>
<dbReference type="Gene3D" id="3.30.559.10">
    <property type="entry name" value="Chloramphenicol acetyltransferase-like domain"/>
    <property type="match status" value="6"/>
</dbReference>
<dbReference type="PANTHER" id="PTHR45527:SF1">
    <property type="entry name" value="FATTY ACID SYNTHASE"/>
    <property type="match status" value="1"/>
</dbReference>
<reference evidence="7" key="1">
    <citation type="journal article" date="2020" name="Stud. Mycol.">
        <title>101 Dothideomycetes genomes: a test case for predicting lifestyles and emergence of pathogens.</title>
        <authorList>
            <person name="Haridas S."/>
            <person name="Albert R."/>
            <person name="Binder M."/>
            <person name="Bloem J."/>
            <person name="Labutti K."/>
            <person name="Salamov A."/>
            <person name="Andreopoulos B."/>
            <person name="Baker S."/>
            <person name="Barry K."/>
            <person name="Bills G."/>
            <person name="Bluhm B."/>
            <person name="Cannon C."/>
            <person name="Castanera R."/>
            <person name="Culley D."/>
            <person name="Daum C."/>
            <person name="Ezra D."/>
            <person name="Gonzalez J."/>
            <person name="Henrissat B."/>
            <person name="Kuo A."/>
            <person name="Liang C."/>
            <person name="Lipzen A."/>
            <person name="Lutzoni F."/>
            <person name="Magnuson J."/>
            <person name="Mondo S."/>
            <person name="Nolan M."/>
            <person name="Ohm R."/>
            <person name="Pangilinan J."/>
            <person name="Park H.-J."/>
            <person name="Ramirez L."/>
            <person name="Alfaro M."/>
            <person name="Sun H."/>
            <person name="Tritt A."/>
            <person name="Yoshinaga Y."/>
            <person name="Zwiers L.-H."/>
            <person name="Turgeon B."/>
            <person name="Goodwin S."/>
            <person name="Spatafora J."/>
            <person name="Crous P."/>
            <person name="Grigoriev I."/>
        </authorList>
    </citation>
    <scope>NUCLEOTIDE SEQUENCE</scope>
    <source>
        <strain evidence="7">CBS 115976</strain>
    </source>
</reference>
<evidence type="ECO:0000313" key="8">
    <source>
        <dbReference type="Proteomes" id="UP000799302"/>
    </source>
</evidence>
<dbReference type="Pfam" id="PF00501">
    <property type="entry name" value="AMP-binding"/>
    <property type="match status" value="2"/>
</dbReference>
<evidence type="ECO:0000313" key="7">
    <source>
        <dbReference type="EMBL" id="KAF2673972.1"/>
    </source>
</evidence>
<sequence>MGSQPNHHVMGRVTGPTRFPSLFLEEPEDHGALRREEVYMRFESDDEERLLYAWASVLKSYTGNEELIFLTDAGIVKITTNPWTLEKLESNPSNTKSYQSRLTGIFFQPQAQQEVSLAILCDVKAQKIKIQCNGIVPLDHLQQISEHLRLALQWIQQHGSQDIPISHLKSLGSAILNSRPQVLLGPELLHDLVDHDGADCAIEYQDADGVRMVVSYHELQNRSDQLAARIQASLQHASFSSQPSIAILLPQSVDLYIAQLAIMKSGCAFCPINSDAPDERLQFIVADISAPLVLTTQASSDRLKSLGCPCLIVDKHENNSASKSHEPVYQITTESTAYIMYTSGSTGKPKGVPISHRAATQSLLAHDRHIPKFYRFLQFAAPTFDVSLFEIFFTFYRQATLICCDRRTLLNDLPGFMNALDVDAAELTPTVASSLLQRRSAVPKLKLLLTIGEMLTKPVIEEFGGSDVQEPILWAMYGPTEAAIHCTLQPAFKSSYRVGNIGFPLDSVLSCVVAPASSELYDELVVLPVGFVGELAVGGPQLADKYINRPDQTSAAFIDDPKLGRLYRTGDKARILPNGSIECLGRISTGQVKLRGQRVELGEIEQTALLAPGCKVAAASIISNNLVLFCCAEKDVSEEDITAACQKWLPSFMIPGDVVLLPNFPHLSSGKVDKTALETQYRQHTGQSGSSDENVDENSRKIHRIVQECIGREFDVHSSLIGAGIDSLLTIVVASKLRDAGIEVFPVELMKCRYVRDIAKMVQSDIRPTLTQEKPSPSLERLEEWPEYQKHLRTTWTDAESVRKCSPIQLGMLIESLKNPDAYWNWFTIKFPSTLSNPEIQSIIEDLVQKNEILRSGFTETPVDGFPFVQLVRQATSVPILFDEGNDTTLSLDLPVQFWVQRRQGSTRVHLTIHHACFDGWSMDLILKDLQDLCSGLPLAPRVPYGVVQEYYHTADKGPSLDYWQRHLSQCSPTLISSSSPTKSSEPGVATTSFSLPLDKLRSYTARMGVTPQCVFQAAFICLIAAKVEQAEVILGAVTSGRTLPISGLESVVGPCMTTLPLRININHAREVIDLLARLHLLNRRLVENSLASMSDLKKAAEIPLGKPITEALFIWQESLVSNDIEESDVAIVESSNDHLEFKLTLEIEPQESELAGKLVYDTSVFDQNSASWFLQHVDKLAALFVKTPNTMVLDLPPELVSDDWASIMSRDGNINMDSTVIEHTALEDIEYQSTLEEDQIWRLIQQITKTPISKFNSAAPMSRYGIDSIQAISLAKSLRDLGYENASIALILENPTIRKLAKALQSSVDGLQDSKPAFVDPFLSDDHKQQVLSFFSENDLRVVKMLPCTPLQEAMLSATDSSSDAYCNVMQFHLTGSVERFKAAWTVVLQRHEIFRTAFVQSSNLDYPFVQVVLDGWSDHWADGDENTNSEVMNSELGRNLPILVLRNLEHHLPPVYLRFAKIGSHDHLQFACHHAVYDATAIQQVINEVEMVYRGTPLPKAIPVEPFLNRIQAQRSQKNLQYWAKKLDSFSPTLFRAETRKPYKSTTANIIDLSLFNRKSYDISASLLSASQATLANVVGSVFGKDDICFGTIVSGRIYPLDGLERLVFPTFNTIPVRVDISEYSEALSLIQDLQNLSIESQEYQLTPLRAIQSHLGFSQAGLFNILLLVQHESYILDETVWTLQSDVGNMAYPLVFEVVPQASSNSLSLNLHYDSQIISPHCATEMCQSFVSIFNNFLRFPSSSMMNAKKDTPLRYPALASILYSKPSTNSTNTQDTPFISLSTAETSLFSILQAFTGVSYSNIRPSTSIYHLGVDSIGAIQLAVEISKATGRRVASSDILERPVLRDLAKLMDEGLDNQPEPSPLPFNLAEYEEASKANVTKTLALSPLQFDKRIESIRPCTPAQSGLLAQFIRTGNRYFNCMTFEIPHGTTVSYVVTAFTQLVARHAILRTGFVPNQSKISEFSMVIYQQIDHFPENHTALLLTREQILQWRKDTIARCHQDITRPPWRYMITKSKQRLHLHMGLLHALFDAQCLQMLLRDLAELFTKKNLPLPAPDSSDLIISSIIAGSLAEDTLSKSSSHATFWGEHLGEGSIGEAGPTRFPDLSPLRYPSNTKMEEITSVKTMDQLNGSLRAAGISLQAAAQATWAHILSAYTNEPVVMFGVVLSGRDVIPEAENAVFPCLTTVPFSCRVTNDNEQLLKSIMNFNSGIRRHQFCQSKDISYWAGLPNEPLFDTIVVIQQLPLDIESVSWKLVEEVATDEYTVSIELEPRRSGELLIRATFDEAKLPVKQAKIMLRQFDQLFYQLLDQNDSREVNFHQSLISVLPPKVKALSSPVSLLHQFVERQAELNPRNIALEFITSIHGPDIESQTWTYAQLDFEGNRIASHVQKTVTGKSAMVAICFEKCPEASFSILGILKAGYGYVAIDPNAPDERKKHIIRDSGATIVLTTKSMEHKFDFLDLNSVKVILADSLPAHNIDPKPKAVFISPNDLCYCLYTSGSTGLPKGCELTHQNAVQAMRAFSIQFAGRWNKRSKWLQFASFHFDVSVMEQFWSWSEGIRVVSAPRDLILEDIEGFIKKVEITHLDLTPSLAATLTSPDEIPSLCGGVFITGGEALRQDILDIWGAKSAIFNGYGPTELTIGCTMFRRVPENGKPSNIGHQFDNVGCFVLKPGTDIPVIRGGVGELCCSGKLVGKGYLNNERLTDVKFPFLGRFGERVYRTGDLVRLFHDGTYEFLGRKDDQIKLRGQRLEIGEIDNVIKSFSRVHDVATFVLRHPKQQRQQLVSFVIATVKTTWKHPQSLAFDEQGRAVVSDILEACRSKLPPYMVPTHILPVSTIPLTPNNKVDKKKLTALFELTSLEQIQSFGVDIRTRLNSEESRIASVLSENFSIPIVNITPSSNILELGLDSISAIRLSRLLKQSGYDLASPSLMLQHPVVSSLSQALRSHDQSSADRNNSLREKHRATVFHHKYVSTTSRALGIKISDLKVVTPCTALQEGIVSETLRGKTDHYFVTFKMKLAENIDKTRLRTAWNDAYQNLDILRTCFLQSEVLIQAILKSKALPWQEICISDYSELKDAIAKSRSQWIESSILQHTMHEPLSLVLLEGSDCLYLVLHIYHAIYDGIALGLLLTLVRKLYDGKPQISYGPRYHDLFHQGAFTLLPDSDRFWKEVLNGPVPVSLERLSEPPTNDEPVCRSKVFGNLQGLDTLRRQLGITYQAIVQAVWSVVLTEHHKYHPVIGMVVSGRTGNIEEASEVIGPMFNTILFRPRMQRTNTWESFLKTCHEFNVSALPYQQTPLRDVLKSIRSNPSTTLNNLFTFQARDEEVENYDNNSFWTLEDENPGALYPLNFEAELRDETLAVCITGQSQYFTTGTIEGLLDRFEIALSLLISDATRPINEKLDIPSGDTKEIPQTKRATEDQAPLLESFEWTEVARRLRSEIAAVALVQVDSISSTQTIFELGLDSIDVIKLSANLLKHGINAPVSMIMQYATLKALTEQLHAILPSNGISKKPSLTQVSGNLEKYLIASGVLEASSSYKCFPATPLQEGMYSTMINSNFTQYYNHDILKINPGIDLDKLKTAWQSTIDNNDILRTVFLAILDPGIDSTYAQVVLPAFSIAWRELSLSHDEDVSKVLDEIKHRAEDTTTFDSLLRLTTVTQCQQNLLVLSLPHTLYDGWSILLLHEYIKALYYDQEVEVIPYDSVLEHINQQSESEAASFWSSYLLDSPSWFLSALGAQQSRVHRQEVISAISVPVLRTFCKKQGITMHTLTQTCWTLVLASKAEVLEVIYGVVLSCRDSEEAQRVMFPTMNTIAFRSFIVGTFAEILREVQNDLISIRQHQQYPLRKAQKLADLSGKTLFDTLFLFQARPDAGSSEFDDLYTSVDSHSSVEYAVCVEAEITTDGLVWRTACQEGVLAEDEMSIISCLEIVLQAMVKSPENDCLQFRGDGNKVSVAALPEFELNDSILQDMSSDTPVAGLKQENSPLANVVREALAAVAGVDKQEISSASSIFSLGLDSISAIKVCAQLKKSNINLRLSDLLRNPTVLGIVEAIKSTTADNGPIAAQQENLLSDDIKKAALSHSSLSEDDIEAIYQASAGQAYFLEIWKASKGALFYPEFQYQVQGSVDMDRIEQAWATLANLEPILRTSFVSSGRGYLQIIRKPQGTTKHPRDSKLSKSSNWPCLHQVNIHETENKKFTLHLKIHHALYDLYSLATLMTRFEDILNASTIPPPFNLNAHSAAINSTQSPNIGSAKTFWTAYLSNHPPIPAKLQPPFNGQTIEIFKPNHIPDISPLQTLARKHSISLQALLLALYAHHHQQTTTQPGEAVVLGIYMANRPDTPSTVPTLNILPLKITPSNSIVDTARQIQGDLAQIRELANSTVSMWQIYEWTGICIETTVNFLGAEEGEGEERPVTVRAEMDEVLAARAKIVERDVSGFTEPDELKNDGNDGVYQPGIDIEFAVRDGGLDVGLFCPQQTMDLKEAEKHFVFDIGVGALELD</sequence>
<dbReference type="Gene3D" id="3.30.559.30">
    <property type="entry name" value="Nonribosomal peptide synthetase, condensation domain"/>
    <property type="match status" value="6"/>
</dbReference>
<comment type="pathway">
    <text evidence="1">Siderophore biosynthesis.</text>
</comment>
<dbReference type="Pfam" id="PF00550">
    <property type="entry name" value="PP-binding"/>
    <property type="match status" value="6"/>
</dbReference>
<comment type="similarity">
    <text evidence="5">Belongs to the NRP synthetase family.</text>
</comment>
<evidence type="ECO:0000256" key="5">
    <source>
        <dbReference type="ARBA" id="ARBA00029454"/>
    </source>
</evidence>
<evidence type="ECO:0000256" key="2">
    <source>
        <dbReference type="ARBA" id="ARBA00022450"/>
    </source>
</evidence>
<accession>A0A6A6UP09</accession>
<dbReference type="OrthoDB" id="416786at2759"/>
<feature type="domain" description="Carrier" evidence="6">
    <location>
        <begin position="3434"/>
        <end position="3510"/>
    </location>
</feature>
<dbReference type="PROSITE" id="PS00455">
    <property type="entry name" value="AMP_BINDING"/>
    <property type="match status" value="1"/>
</dbReference>